<dbReference type="Proteomes" id="UP000051162">
    <property type="component" value="Unassembled WGS sequence"/>
</dbReference>
<keyword evidence="3" id="KW-1185">Reference proteome</keyword>
<dbReference type="EMBL" id="AZDT01000001">
    <property type="protein sequence ID" value="KRK78199.1"/>
    <property type="molecule type" value="Genomic_DNA"/>
</dbReference>
<name>A0A0R1KGR9_9LACO</name>
<organism evidence="2 3">
    <name type="scientific">Levilactobacillus namurensis DSM 19117</name>
    <dbReference type="NCBI Taxonomy" id="1423773"/>
    <lineage>
        <taxon>Bacteria</taxon>
        <taxon>Bacillati</taxon>
        <taxon>Bacillota</taxon>
        <taxon>Bacilli</taxon>
        <taxon>Lactobacillales</taxon>
        <taxon>Lactobacillaceae</taxon>
        <taxon>Levilactobacillus</taxon>
    </lineage>
</organism>
<sequence>MDALEADDLLQLLSSRQARRLRVIENLLRGRRTVSTLFWGQRYRLLYLLDLGKALTRGGLDGPAQALVDRQLATWEAEEQPQLRLTPAGVAAQHAAQPFVPQTAVLWPQLDINAARKRLLLGVQVVSEYQHQTKRYYPLATDLATRQLVRRWFYQSDRQQLGTALQATLTRSLARLPERVATVTVAGFTGYQQPGLTNQQLAVRWQTTAWQVYLMHIEAVVTIAQAAQVATDPLSGLLGPLWTVPVTKSAQATLAAVQAGGTLDQIARQRRIKPSTVREHLLEAAIMLPEAAFPYERLLPATTQRTLLALLPAAIDDWTYTDLAPAVQAKIDFFTFRLLAIWQDKRGDSHGKSNG</sequence>
<proteinExistence type="predicted"/>
<reference evidence="2 3" key="1">
    <citation type="journal article" date="2015" name="Genome Announc.">
        <title>Expanding the biotechnology potential of lactobacilli through comparative genomics of 213 strains and associated genera.</title>
        <authorList>
            <person name="Sun Z."/>
            <person name="Harris H.M."/>
            <person name="McCann A."/>
            <person name="Guo C."/>
            <person name="Argimon S."/>
            <person name="Zhang W."/>
            <person name="Yang X."/>
            <person name="Jeffery I.B."/>
            <person name="Cooney J.C."/>
            <person name="Kagawa T.F."/>
            <person name="Liu W."/>
            <person name="Song Y."/>
            <person name="Salvetti E."/>
            <person name="Wrobel A."/>
            <person name="Rasinkangas P."/>
            <person name="Parkhill J."/>
            <person name="Rea M.C."/>
            <person name="O'Sullivan O."/>
            <person name="Ritari J."/>
            <person name="Douillard F.P."/>
            <person name="Paul Ross R."/>
            <person name="Yang R."/>
            <person name="Briner A.E."/>
            <person name="Felis G.E."/>
            <person name="de Vos W.M."/>
            <person name="Barrangou R."/>
            <person name="Klaenhammer T.R."/>
            <person name="Caufield P.W."/>
            <person name="Cui Y."/>
            <person name="Zhang H."/>
            <person name="O'Toole P.W."/>
        </authorList>
    </citation>
    <scope>NUCLEOTIDE SEQUENCE [LARGE SCALE GENOMIC DNA]</scope>
    <source>
        <strain evidence="2 3">DSM 19117</strain>
    </source>
</reference>
<evidence type="ECO:0000313" key="2">
    <source>
        <dbReference type="EMBL" id="KRK78199.1"/>
    </source>
</evidence>
<comment type="caution">
    <text evidence="2">The sequence shown here is derived from an EMBL/GenBank/DDBJ whole genome shotgun (WGS) entry which is preliminary data.</text>
</comment>
<evidence type="ECO:0000313" key="3">
    <source>
        <dbReference type="Proteomes" id="UP000051162"/>
    </source>
</evidence>
<protein>
    <recommendedName>
        <fullName evidence="1">Helicase Helix-turn-helix domain-containing protein</fullName>
    </recommendedName>
</protein>
<evidence type="ECO:0000259" key="1">
    <source>
        <dbReference type="Pfam" id="PF14493"/>
    </source>
</evidence>
<feature type="domain" description="Helicase Helix-turn-helix" evidence="1">
    <location>
        <begin position="249"/>
        <end position="338"/>
    </location>
</feature>
<dbReference type="Pfam" id="PF14493">
    <property type="entry name" value="HTH_40"/>
    <property type="match status" value="1"/>
</dbReference>
<dbReference type="InterPro" id="IPR029491">
    <property type="entry name" value="Helicase_HTH"/>
</dbReference>
<accession>A0A0R1KGR9</accession>
<dbReference type="AlphaFoldDB" id="A0A0R1KGR9"/>
<dbReference type="PATRIC" id="fig|1423773.3.peg.28"/>
<dbReference type="STRING" id="1423773.FD30_GL000028"/>
<gene>
    <name evidence="2" type="ORF">FD30_GL000028</name>
</gene>